<dbReference type="Pfam" id="PF13589">
    <property type="entry name" value="HATPase_c_3"/>
    <property type="match status" value="1"/>
</dbReference>
<accession>A0AAE0T582</accession>
<evidence type="ECO:0000256" key="2">
    <source>
        <dbReference type="ARBA" id="ARBA00023204"/>
    </source>
</evidence>
<dbReference type="Proteomes" id="UP001195483">
    <property type="component" value="Unassembled WGS sequence"/>
</dbReference>
<dbReference type="PANTHER" id="PTHR10073:SF12">
    <property type="entry name" value="DNA MISMATCH REPAIR PROTEIN MLH1"/>
    <property type="match status" value="1"/>
</dbReference>
<gene>
    <name evidence="5" type="ORF">CHS0354_026792</name>
</gene>
<dbReference type="CDD" id="cd16926">
    <property type="entry name" value="HATPase_MutL-MLH-PMS-like"/>
    <property type="match status" value="1"/>
</dbReference>
<dbReference type="NCBIfam" id="TIGR00585">
    <property type="entry name" value="mutl"/>
    <property type="match status" value="1"/>
</dbReference>
<dbReference type="EMBL" id="JAEAOA010001598">
    <property type="protein sequence ID" value="KAK3603996.1"/>
    <property type="molecule type" value="Genomic_DNA"/>
</dbReference>
<dbReference type="GO" id="GO:0006298">
    <property type="term" value="P:mismatch repair"/>
    <property type="evidence" value="ECO:0007669"/>
    <property type="project" value="InterPro"/>
</dbReference>
<dbReference type="InterPro" id="IPR036890">
    <property type="entry name" value="HATPase_C_sf"/>
</dbReference>
<evidence type="ECO:0000256" key="3">
    <source>
        <dbReference type="SAM" id="MobiDB-lite"/>
    </source>
</evidence>
<dbReference type="AlphaFoldDB" id="A0AAE0T582"/>
<evidence type="ECO:0000259" key="4">
    <source>
        <dbReference type="SMART" id="SM01340"/>
    </source>
</evidence>
<dbReference type="CDD" id="cd00782">
    <property type="entry name" value="MutL_Trans"/>
    <property type="match status" value="1"/>
</dbReference>
<dbReference type="SMART" id="SM01340">
    <property type="entry name" value="DNA_mis_repair"/>
    <property type="match status" value="1"/>
</dbReference>
<name>A0AAE0T582_9BIVA</name>
<dbReference type="InterPro" id="IPR020568">
    <property type="entry name" value="Ribosomal_Su5_D2-typ_SF"/>
</dbReference>
<comment type="similarity">
    <text evidence="1">Belongs to the DNA mismatch repair MutL/HexB family.</text>
</comment>
<keyword evidence="6" id="KW-1185">Reference proteome</keyword>
<dbReference type="GO" id="GO:0016887">
    <property type="term" value="F:ATP hydrolysis activity"/>
    <property type="evidence" value="ECO:0007669"/>
    <property type="project" value="InterPro"/>
</dbReference>
<protein>
    <recommendedName>
        <fullName evidence="4">DNA mismatch repair protein S5 domain-containing protein</fullName>
    </recommendedName>
</protein>
<feature type="region of interest" description="Disordered" evidence="3">
    <location>
        <begin position="232"/>
        <end position="255"/>
    </location>
</feature>
<sequence>MPGDIQVLKEEIINQIAAGEVVERPFSVVKELTENSIDAGARRIFITVKNGGKDHISVWDDGEGMTPENLKMSVLRHATSKIRTAEDVSRIITKGFRGEALAAVSSVSRLEIISCADEVQGGTILKSEAGQIQAFTSAAFPVGTRVTEKTIVQAVYEGYKTLLMKNLHPYFFIHAEVDPAEVDVNVHPAKTEIRLRNTSLCYTIVSSAVRSALKEKTRFKLFGGRGHFSAPGGGSVSNGQNNLSPSLSGGQISNPFSPWRTDFSSCFG</sequence>
<dbReference type="GO" id="GO:0140664">
    <property type="term" value="F:ATP-dependent DNA damage sensor activity"/>
    <property type="evidence" value="ECO:0007669"/>
    <property type="project" value="InterPro"/>
</dbReference>
<dbReference type="InterPro" id="IPR014762">
    <property type="entry name" value="DNA_mismatch_repair_CS"/>
</dbReference>
<reference evidence="5" key="3">
    <citation type="submission" date="2023-05" db="EMBL/GenBank/DDBJ databases">
        <authorList>
            <person name="Smith C.H."/>
        </authorList>
    </citation>
    <scope>NUCLEOTIDE SEQUENCE</scope>
    <source>
        <strain evidence="5">CHS0354</strain>
        <tissue evidence="5">Mantle</tissue>
    </source>
</reference>
<dbReference type="PROSITE" id="PS00058">
    <property type="entry name" value="DNA_MISMATCH_REPAIR_1"/>
    <property type="match status" value="1"/>
</dbReference>
<proteinExistence type="inferred from homology"/>
<dbReference type="SUPFAM" id="SSF54211">
    <property type="entry name" value="Ribosomal protein S5 domain 2-like"/>
    <property type="match status" value="1"/>
</dbReference>
<feature type="domain" description="DNA mismatch repair protein S5" evidence="4">
    <location>
        <begin position="101"/>
        <end position="214"/>
    </location>
</feature>
<dbReference type="GO" id="GO:0030983">
    <property type="term" value="F:mismatched DNA binding"/>
    <property type="evidence" value="ECO:0007669"/>
    <property type="project" value="InterPro"/>
</dbReference>
<dbReference type="GO" id="GO:0005524">
    <property type="term" value="F:ATP binding"/>
    <property type="evidence" value="ECO:0007669"/>
    <property type="project" value="InterPro"/>
</dbReference>
<keyword evidence="2" id="KW-0227">DNA damage</keyword>
<dbReference type="Gene3D" id="3.30.565.10">
    <property type="entry name" value="Histidine kinase-like ATPase, C-terminal domain"/>
    <property type="match status" value="1"/>
</dbReference>
<organism evidence="5 6">
    <name type="scientific">Potamilus streckersoni</name>
    <dbReference type="NCBI Taxonomy" id="2493646"/>
    <lineage>
        <taxon>Eukaryota</taxon>
        <taxon>Metazoa</taxon>
        <taxon>Spiralia</taxon>
        <taxon>Lophotrochozoa</taxon>
        <taxon>Mollusca</taxon>
        <taxon>Bivalvia</taxon>
        <taxon>Autobranchia</taxon>
        <taxon>Heteroconchia</taxon>
        <taxon>Palaeoheterodonta</taxon>
        <taxon>Unionida</taxon>
        <taxon>Unionoidea</taxon>
        <taxon>Unionidae</taxon>
        <taxon>Ambleminae</taxon>
        <taxon>Lampsilini</taxon>
        <taxon>Potamilus</taxon>
    </lineage>
</organism>
<evidence type="ECO:0000313" key="5">
    <source>
        <dbReference type="EMBL" id="KAK3603996.1"/>
    </source>
</evidence>
<dbReference type="InterPro" id="IPR002099">
    <property type="entry name" value="MutL/Mlh/PMS"/>
</dbReference>
<evidence type="ECO:0000256" key="1">
    <source>
        <dbReference type="ARBA" id="ARBA00006082"/>
    </source>
</evidence>
<comment type="caution">
    <text evidence="5">The sequence shown here is derived from an EMBL/GenBank/DDBJ whole genome shotgun (WGS) entry which is preliminary data.</text>
</comment>
<dbReference type="InterPro" id="IPR013507">
    <property type="entry name" value="DNA_mismatch_S5_2-like"/>
</dbReference>
<dbReference type="GO" id="GO:0032300">
    <property type="term" value="C:mismatch repair complex"/>
    <property type="evidence" value="ECO:0007669"/>
    <property type="project" value="InterPro"/>
</dbReference>
<reference evidence="5" key="1">
    <citation type="journal article" date="2021" name="Genome Biol. Evol.">
        <title>A High-Quality Reference Genome for a Parasitic Bivalve with Doubly Uniparental Inheritance (Bivalvia: Unionida).</title>
        <authorList>
            <person name="Smith C.H."/>
        </authorList>
    </citation>
    <scope>NUCLEOTIDE SEQUENCE</scope>
    <source>
        <strain evidence="5">CHS0354</strain>
    </source>
</reference>
<dbReference type="InterPro" id="IPR038973">
    <property type="entry name" value="MutL/Mlh/Pms-like"/>
</dbReference>
<reference evidence="5" key="2">
    <citation type="journal article" date="2021" name="Genome Biol. Evol.">
        <title>Developing a high-quality reference genome for a parasitic bivalve with doubly uniparental inheritance (Bivalvia: Unionida).</title>
        <authorList>
            <person name="Smith C.H."/>
        </authorList>
    </citation>
    <scope>NUCLEOTIDE SEQUENCE</scope>
    <source>
        <strain evidence="5">CHS0354</strain>
        <tissue evidence="5">Mantle</tissue>
    </source>
</reference>
<dbReference type="PANTHER" id="PTHR10073">
    <property type="entry name" value="DNA MISMATCH REPAIR PROTEIN MLH, PMS, MUTL"/>
    <property type="match status" value="1"/>
</dbReference>
<feature type="compositionally biased region" description="Polar residues" evidence="3">
    <location>
        <begin position="237"/>
        <end position="255"/>
    </location>
</feature>
<dbReference type="SUPFAM" id="SSF55874">
    <property type="entry name" value="ATPase domain of HSP90 chaperone/DNA topoisomerase II/histidine kinase"/>
    <property type="match status" value="1"/>
</dbReference>
<keyword evidence="2" id="KW-0234">DNA repair</keyword>
<evidence type="ECO:0000313" key="6">
    <source>
        <dbReference type="Proteomes" id="UP001195483"/>
    </source>
</evidence>
<dbReference type="Pfam" id="PF01119">
    <property type="entry name" value="DNA_mis_repair"/>
    <property type="match status" value="1"/>
</dbReference>